<keyword evidence="3" id="KW-1185">Reference proteome</keyword>
<name>A0A2G5SVR2_9PELO</name>
<protein>
    <recommendedName>
        <fullName evidence="4">SXP/RAL-2 family protein Ani s 5-like cation-binding domain-containing protein</fullName>
    </recommendedName>
</protein>
<dbReference type="Proteomes" id="UP000230233">
    <property type="component" value="Chromosome X"/>
</dbReference>
<evidence type="ECO:0000313" key="2">
    <source>
        <dbReference type="EMBL" id="PIC18999.1"/>
    </source>
</evidence>
<dbReference type="AlphaFoldDB" id="A0A2G5SVR2"/>
<gene>
    <name evidence="2" type="primary">Cni-C54D1.7</name>
    <name evidence="2" type="synonym">Cnig_chr_X.g24694</name>
    <name evidence="2" type="ORF">B9Z55_024694</name>
</gene>
<accession>A0A2G5SVR2</accession>
<keyword evidence="1" id="KW-0732">Signal</keyword>
<dbReference type="OrthoDB" id="5791676at2759"/>
<feature type="chain" id="PRO_5013955939" description="SXP/RAL-2 family protein Ani s 5-like cation-binding domain-containing protein" evidence="1">
    <location>
        <begin position="29"/>
        <end position="94"/>
    </location>
</feature>
<dbReference type="EMBL" id="PDUG01000006">
    <property type="protein sequence ID" value="PIC18999.1"/>
    <property type="molecule type" value="Genomic_DNA"/>
</dbReference>
<sequence length="94" mass="11050">MMMMTNQFWMSAILVVLLITKFLGECNSEEEKIVGLEEFLTNLDPSLSDIILELLEAQQLPTNKANRMMRRIMRKLPAETLEELFEIYKKTRKP</sequence>
<evidence type="ECO:0000313" key="3">
    <source>
        <dbReference type="Proteomes" id="UP000230233"/>
    </source>
</evidence>
<comment type="caution">
    <text evidence="2">The sequence shown here is derived from an EMBL/GenBank/DDBJ whole genome shotgun (WGS) entry which is preliminary data.</text>
</comment>
<proteinExistence type="predicted"/>
<evidence type="ECO:0000256" key="1">
    <source>
        <dbReference type="SAM" id="SignalP"/>
    </source>
</evidence>
<feature type="signal peptide" evidence="1">
    <location>
        <begin position="1"/>
        <end position="28"/>
    </location>
</feature>
<organism evidence="2 3">
    <name type="scientific">Caenorhabditis nigoni</name>
    <dbReference type="NCBI Taxonomy" id="1611254"/>
    <lineage>
        <taxon>Eukaryota</taxon>
        <taxon>Metazoa</taxon>
        <taxon>Ecdysozoa</taxon>
        <taxon>Nematoda</taxon>
        <taxon>Chromadorea</taxon>
        <taxon>Rhabditida</taxon>
        <taxon>Rhabditina</taxon>
        <taxon>Rhabditomorpha</taxon>
        <taxon>Rhabditoidea</taxon>
        <taxon>Rhabditidae</taxon>
        <taxon>Peloderinae</taxon>
        <taxon>Caenorhabditis</taxon>
    </lineage>
</organism>
<evidence type="ECO:0008006" key="4">
    <source>
        <dbReference type="Google" id="ProtNLM"/>
    </source>
</evidence>
<reference evidence="3" key="1">
    <citation type="submission" date="2017-10" db="EMBL/GenBank/DDBJ databases">
        <title>Rapid genome shrinkage in a self-fertile nematode reveals novel sperm competition proteins.</title>
        <authorList>
            <person name="Yin D."/>
            <person name="Schwarz E.M."/>
            <person name="Thomas C.G."/>
            <person name="Felde R.L."/>
            <person name="Korf I.F."/>
            <person name="Cutter A.D."/>
            <person name="Schartner C.M."/>
            <person name="Ralston E.J."/>
            <person name="Meyer B.J."/>
            <person name="Haag E.S."/>
        </authorList>
    </citation>
    <scope>NUCLEOTIDE SEQUENCE [LARGE SCALE GENOMIC DNA]</scope>
    <source>
        <strain evidence="3">JU1422</strain>
    </source>
</reference>